<organism evidence="1 2">
    <name type="scientific">Batillaria attramentaria</name>
    <dbReference type="NCBI Taxonomy" id="370345"/>
    <lineage>
        <taxon>Eukaryota</taxon>
        <taxon>Metazoa</taxon>
        <taxon>Spiralia</taxon>
        <taxon>Lophotrochozoa</taxon>
        <taxon>Mollusca</taxon>
        <taxon>Gastropoda</taxon>
        <taxon>Caenogastropoda</taxon>
        <taxon>Sorbeoconcha</taxon>
        <taxon>Cerithioidea</taxon>
        <taxon>Batillariidae</taxon>
        <taxon>Batillaria</taxon>
    </lineage>
</organism>
<gene>
    <name evidence="1" type="ORF">BaRGS_00022361</name>
</gene>
<evidence type="ECO:0000313" key="1">
    <source>
        <dbReference type="EMBL" id="KAK7486437.1"/>
    </source>
</evidence>
<dbReference type="AlphaFoldDB" id="A0ABD0KHC9"/>
<sequence length="85" mass="9714">MPSVSNHFCRTILDRQNFQRFPYSSAETGAYQSIQSELVTRLTDGGTESQTVWPQVTRQKEVARRPSEVCGYPCPRHSHDEEQAV</sequence>
<evidence type="ECO:0000313" key="2">
    <source>
        <dbReference type="Proteomes" id="UP001519460"/>
    </source>
</evidence>
<protein>
    <submittedName>
        <fullName evidence="1">Uncharacterized protein</fullName>
    </submittedName>
</protein>
<dbReference type="Proteomes" id="UP001519460">
    <property type="component" value="Unassembled WGS sequence"/>
</dbReference>
<accession>A0ABD0KHC9</accession>
<comment type="caution">
    <text evidence="1">The sequence shown here is derived from an EMBL/GenBank/DDBJ whole genome shotgun (WGS) entry which is preliminary data.</text>
</comment>
<keyword evidence="2" id="KW-1185">Reference proteome</keyword>
<dbReference type="EMBL" id="JACVVK020000179">
    <property type="protein sequence ID" value="KAK7486437.1"/>
    <property type="molecule type" value="Genomic_DNA"/>
</dbReference>
<proteinExistence type="predicted"/>
<name>A0ABD0KHC9_9CAEN</name>
<reference evidence="1 2" key="1">
    <citation type="journal article" date="2023" name="Sci. Data">
        <title>Genome assembly of the Korean intertidal mud-creeper Batillaria attramentaria.</title>
        <authorList>
            <person name="Patra A.K."/>
            <person name="Ho P.T."/>
            <person name="Jun S."/>
            <person name="Lee S.J."/>
            <person name="Kim Y."/>
            <person name="Won Y.J."/>
        </authorList>
    </citation>
    <scope>NUCLEOTIDE SEQUENCE [LARGE SCALE GENOMIC DNA]</scope>
    <source>
        <strain evidence="1">Wonlab-2016</strain>
    </source>
</reference>